<organism evidence="1 2">
    <name type="scientific">Lusitaniella coriacea LEGE 07157</name>
    <dbReference type="NCBI Taxonomy" id="945747"/>
    <lineage>
        <taxon>Bacteria</taxon>
        <taxon>Bacillati</taxon>
        <taxon>Cyanobacteriota</taxon>
        <taxon>Cyanophyceae</taxon>
        <taxon>Spirulinales</taxon>
        <taxon>Lusitaniellaceae</taxon>
        <taxon>Lusitaniella</taxon>
    </lineage>
</organism>
<dbReference type="InterPro" id="IPR036514">
    <property type="entry name" value="SGNH_hydro_sf"/>
</dbReference>
<dbReference type="Proteomes" id="UP000654482">
    <property type="component" value="Unassembled WGS sequence"/>
</dbReference>
<gene>
    <name evidence="1" type="ORF">IQ249_17300</name>
</gene>
<protein>
    <submittedName>
        <fullName evidence="1">SGNH/GDSL hydrolase family protein</fullName>
    </submittedName>
</protein>
<reference evidence="1" key="1">
    <citation type="submission" date="2020-10" db="EMBL/GenBank/DDBJ databases">
        <authorList>
            <person name="Castelo-Branco R."/>
            <person name="Eusebio N."/>
            <person name="Adriana R."/>
            <person name="Vieira A."/>
            <person name="Brugerolle De Fraissinette N."/>
            <person name="Rezende De Castro R."/>
            <person name="Schneider M.P."/>
            <person name="Vasconcelos V."/>
            <person name="Leao P.N."/>
        </authorList>
    </citation>
    <scope>NUCLEOTIDE SEQUENCE</scope>
    <source>
        <strain evidence="1">LEGE 07157</strain>
    </source>
</reference>
<dbReference type="EMBL" id="JADEWZ010000028">
    <property type="protein sequence ID" value="MBE9117656.1"/>
    <property type="molecule type" value="Genomic_DNA"/>
</dbReference>
<comment type="caution">
    <text evidence="1">The sequence shown here is derived from an EMBL/GenBank/DDBJ whole genome shotgun (WGS) entry which is preliminary data.</text>
</comment>
<dbReference type="GO" id="GO:0016787">
    <property type="term" value="F:hydrolase activity"/>
    <property type="evidence" value="ECO:0007669"/>
    <property type="project" value="UniProtKB-KW"/>
</dbReference>
<accession>A0A8J7E1E6</accession>
<keyword evidence="1" id="KW-0378">Hydrolase</keyword>
<dbReference type="AlphaFoldDB" id="A0A8J7E1E6"/>
<dbReference type="RefSeq" id="WP_194030745.1">
    <property type="nucleotide sequence ID" value="NZ_JADEWZ010000028.1"/>
</dbReference>
<evidence type="ECO:0000313" key="2">
    <source>
        <dbReference type="Proteomes" id="UP000654482"/>
    </source>
</evidence>
<evidence type="ECO:0000313" key="1">
    <source>
        <dbReference type="EMBL" id="MBE9117656.1"/>
    </source>
</evidence>
<sequence>MFKSRRNSFKTHRSPYYSRRKRRLPSPWLILAAIPLFLIAVELLARSAIAVSGKSQELARYKGEPALVTAYRLQFLSNDRKPYTALPDRGELKAKHSMALGYELVGKQKNKYWAIDEQGFRDEEPLPLEKPKDEIRIFILGNSTAFGKGNQSNAATIAPKLETLMNERIATQKKSPDSYRPDALSFYKPERDKALALPPKIRPGTYRIVNAAVPGYTSGNHLAQLALQILPYKPDAIIVLGGYTDLMLPSDKTATNIPQLDRFLANASGHYRAALSQSLREWFANSASYKVWQYWILNPEPSLAEKTLGMMEENKSLDRHLAGDDEELQRRVDRYYQNYKQMVQLCAGAGIPLVLALQPEVTGNSPEKLEDEEKEMLETLGDGYQEGIEEGYAQLTTAHDRLKKAYPNNVYIFNFHKMSVPKSGSDTSEAIFSDPIHLSEDANIELSKRLYDAVTGIPKMQLTPKNFDLK</sequence>
<keyword evidence="2" id="KW-1185">Reference proteome</keyword>
<dbReference type="SUPFAM" id="SSF52266">
    <property type="entry name" value="SGNH hydrolase"/>
    <property type="match status" value="1"/>
</dbReference>
<name>A0A8J7E1E6_9CYAN</name>
<proteinExistence type="predicted"/>
<dbReference type="Gene3D" id="3.40.50.1110">
    <property type="entry name" value="SGNH hydrolase"/>
    <property type="match status" value="1"/>
</dbReference>